<evidence type="ECO:0000313" key="9">
    <source>
        <dbReference type="Proteomes" id="UP000029500"/>
    </source>
</evidence>
<feature type="domain" description="PRD" evidence="7">
    <location>
        <begin position="64"/>
        <end position="169"/>
    </location>
</feature>
<dbReference type="PANTHER" id="PTHR30185">
    <property type="entry name" value="CRYPTIC BETA-GLUCOSIDE BGL OPERON ANTITERMINATOR"/>
    <property type="match status" value="1"/>
</dbReference>
<comment type="similarity">
    <text evidence="6">Belongs to the transcriptional antiterminator BglG family.</text>
</comment>
<dbReference type="HOGENOM" id="CLU_078802_0_0_9"/>
<dbReference type="PROSITE" id="PS51372">
    <property type="entry name" value="PRD_2"/>
    <property type="match status" value="2"/>
</dbReference>
<dbReference type="InterPro" id="IPR036634">
    <property type="entry name" value="PRD_sf"/>
</dbReference>
<reference evidence="8 9" key="1">
    <citation type="submission" date="2014-08" db="EMBL/GenBank/DDBJ databases">
        <title>Comparative genomics of the Paenibacillus odorifer group.</title>
        <authorList>
            <person name="den Bakker H.C."/>
            <person name="Tsai Y.-C."/>
            <person name="Martin N."/>
            <person name="Korlach J."/>
            <person name="Wiedmann M."/>
        </authorList>
    </citation>
    <scope>NUCLEOTIDE SEQUENCE [LARGE SCALE GENOMIC DNA]</scope>
    <source>
        <strain evidence="8 9">DSM 15220</strain>
    </source>
</reference>
<accession>A0A089MGZ6</accession>
<dbReference type="STRING" id="189425.PGRAT_31825"/>
<dbReference type="Pfam" id="PF00874">
    <property type="entry name" value="PRD"/>
    <property type="match status" value="1"/>
</dbReference>
<dbReference type="InterPro" id="IPR011608">
    <property type="entry name" value="PRD"/>
</dbReference>
<dbReference type="Pfam" id="PF03123">
    <property type="entry name" value="CAT_RBD"/>
    <property type="match status" value="1"/>
</dbReference>
<dbReference type="SUPFAM" id="SSF50151">
    <property type="entry name" value="SacY-like RNA-binding domain"/>
    <property type="match status" value="1"/>
</dbReference>
<dbReference type="InterPro" id="IPR036650">
    <property type="entry name" value="CAT_RNA-bd_dom_sf"/>
</dbReference>
<organism evidence="8 9">
    <name type="scientific">Paenibacillus graminis</name>
    <dbReference type="NCBI Taxonomy" id="189425"/>
    <lineage>
        <taxon>Bacteria</taxon>
        <taxon>Bacillati</taxon>
        <taxon>Bacillota</taxon>
        <taxon>Bacilli</taxon>
        <taxon>Bacillales</taxon>
        <taxon>Paenibacillaceae</taxon>
        <taxon>Paenibacillus</taxon>
    </lineage>
</organism>
<keyword evidence="1" id="KW-0677">Repeat</keyword>
<dbReference type="InterPro" id="IPR050661">
    <property type="entry name" value="BglG_antiterminators"/>
</dbReference>
<keyword evidence="4" id="KW-0010">Activator</keyword>
<sequence length="283" mass="31951">MKIKKILNNNAVVVNDHGEEKIVMGSGIAFQKRKNDIIDPSLVEKVFIMDDPDQYGHLQEMLGTLPEEEIAASEQIISYAEHELEVTFNKHIHIALTDHLSFALERIRKGTMIQNTLLDEIRILYPREFQIGLHAKDIIRGALQVDIPVDEVGYIAMHIHTAWKNAGVRGTAAEMAAMIRDLAEGVEQATGIVLERGSANYERLVTQLENILRTDENGKLLSELNPEIVRIAKERYTRAYVQAIEISGLVEEDYGYVLSDSQRVYIAMEINRINTRSTNGNIS</sequence>
<gene>
    <name evidence="8" type="ORF">PGRAT_31825</name>
</gene>
<name>A0A089MGZ6_9BACL</name>
<keyword evidence="9" id="KW-1185">Reference proteome</keyword>
<dbReference type="GO" id="GO:0003723">
    <property type="term" value="F:RNA binding"/>
    <property type="evidence" value="ECO:0007669"/>
    <property type="project" value="UniProtKB-KW"/>
</dbReference>
<evidence type="ECO:0000256" key="5">
    <source>
        <dbReference type="ARBA" id="ARBA00023163"/>
    </source>
</evidence>
<dbReference type="RefSeq" id="WP_025703854.1">
    <property type="nucleotide sequence ID" value="NZ_CP009287.1"/>
</dbReference>
<dbReference type="InterPro" id="IPR001550">
    <property type="entry name" value="Transcrpt_antitermin_CS"/>
</dbReference>
<dbReference type="eggNOG" id="COG3711">
    <property type="taxonomic scope" value="Bacteria"/>
</dbReference>
<evidence type="ECO:0000313" key="8">
    <source>
        <dbReference type="EMBL" id="AIQ71665.1"/>
    </source>
</evidence>
<keyword evidence="2" id="KW-0694">RNA-binding</keyword>
<evidence type="ECO:0000259" key="7">
    <source>
        <dbReference type="PROSITE" id="PS51372"/>
    </source>
</evidence>
<evidence type="ECO:0000256" key="4">
    <source>
        <dbReference type="ARBA" id="ARBA00023159"/>
    </source>
</evidence>
<dbReference type="SUPFAM" id="SSF63520">
    <property type="entry name" value="PTS-regulatory domain, PRD"/>
    <property type="match status" value="2"/>
</dbReference>
<proteinExistence type="inferred from homology"/>
<evidence type="ECO:0000256" key="3">
    <source>
        <dbReference type="ARBA" id="ARBA00023015"/>
    </source>
</evidence>
<evidence type="ECO:0000256" key="2">
    <source>
        <dbReference type="ARBA" id="ARBA00022884"/>
    </source>
</evidence>
<dbReference type="InterPro" id="IPR004341">
    <property type="entry name" value="CAT_RNA-bd_dom"/>
</dbReference>
<dbReference type="OrthoDB" id="9813552at2"/>
<evidence type="ECO:0000256" key="6">
    <source>
        <dbReference type="ARBA" id="ARBA00038510"/>
    </source>
</evidence>
<feature type="domain" description="PRD" evidence="7">
    <location>
        <begin position="170"/>
        <end position="280"/>
    </location>
</feature>
<dbReference type="PANTHER" id="PTHR30185:SF15">
    <property type="entry name" value="CRYPTIC BETA-GLUCOSIDE BGL OPERON ANTITERMINATOR"/>
    <property type="match status" value="1"/>
</dbReference>
<dbReference type="Gene3D" id="1.10.1790.10">
    <property type="entry name" value="PRD domain"/>
    <property type="match status" value="2"/>
</dbReference>
<keyword evidence="5" id="KW-0804">Transcription</keyword>
<dbReference type="Gene3D" id="2.30.24.10">
    <property type="entry name" value="CAT RNA-binding domain"/>
    <property type="match status" value="1"/>
</dbReference>
<dbReference type="SMART" id="SM01061">
    <property type="entry name" value="CAT_RBD"/>
    <property type="match status" value="1"/>
</dbReference>
<dbReference type="GO" id="GO:0045893">
    <property type="term" value="P:positive regulation of DNA-templated transcription"/>
    <property type="evidence" value="ECO:0007669"/>
    <property type="project" value="InterPro"/>
</dbReference>
<dbReference type="AlphaFoldDB" id="A0A089MGZ6"/>
<keyword evidence="3" id="KW-0805">Transcription regulation</keyword>
<dbReference type="Proteomes" id="UP000029500">
    <property type="component" value="Chromosome"/>
</dbReference>
<protein>
    <submittedName>
        <fullName evidence="8">Levansucrase</fullName>
    </submittedName>
</protein>
<dbReference type="KEGG" id="pgm:PGRAT_31825"/>
<dbReference type="EMBL" id="CP009287">
    <property type="protein sequence ID" value="AIQ71665.1"/>
    <property type="molecule type" value="Genomic_DNA"/>
</dbReference>
<dbReference type="PROSITE" id="PS00654">
    <property type="entry name" value="PRD_1"/>
    <property type="match status" value="1"/>
</dbReference>
<evidence type="ECO:0000256" key="1">
    <source>
        <dbReference type="ARBA" id="ARBA00022737"/>
    </source>
</evidence>